<dbReference type="Pfam" id="PF00702">
    <property type="entry name" value="Hydrolase"/>
    <property type="match status" value="1"/>
</dbReference>
<dbReference type="Gene3D" id="1.10.150.450">
    <property type="match status" value="1"/>
</dbReference>
<dbReference type="InterPro" id="IPR036412">
    <property type="entry name" value="HAD-like_sf"/>
</dbReference>
<dbReference type="NCBIfam" id="TIGR01509">
    <property type="entry name" value="HAD-SF-IA-v3"/>
    <property type="match status" value="1"/>
</dbReference>
<name>A0A3B9IH05_9PROT</name>
<organism evidence="1 2">
    <name type="scientific">Tistrella mobilis</name>
    <dbReference type="NCBI Taxonomy" id="171437"/>
    <lineage>
        <taxon>Bacteria</taxon>
        <taxon>Pseudomonadati</taxon>
        <taxon>Pseudomonadota</taxon>
        <taxon>Alphaproteobacteria</taxon>
        <taxon>Geminicoccales</taxon>
        <taxon>Geminicoccaceae</taxon>
        <taxon>Tistrella</taxon>
    </lineage>
</organism>
<dbReference type="PANTHER" id="PTHR12725">
    <property type="entry name" value="HALOACID DEHALOGENASE-LIKE HYDROLASE"/>
    <property type="match status" value="1"/>
</dbReference>
<dbReference type="Proteomes" id="UP000257706">
    <property type="component" value="Unassembled WGS sequence"/>
</dbReference>
<dbReference type="SFLD" id="SFLDG01129">
    <property type="entry name" value="C1.5:_HAD__Beta-PGM__Phosphata"/>
    <property type="match status" value="1"/>
</dbReference>
<dbReference type="InterPro" id="IPR023214">
    <property type="entry name" value="HAD_sf"/>
</dbReference>
<proteinExistence type="predicted"/>
<dbReference type="NCBIfam" id="TIGR01993">
    <property type="entry name" value="Pyr-5-nucltdase"/>
    <property type="match status" value="1"/>
</dbReference>
<dbReference type="InterPro" id="IPR010237">
    <property type="entry name" value="Pyr-5-nucltdase"/>
</dbReference>
<evidence type="ECO:0000313" key="1">
    <source>
        <dbReference type="EMBL" id="HAE47151.1"/>
    </source>
</evidence>
<dbReference type="AlphaFoldDB" id="A0A3B9IH05"/>
<dbReference type="SUPFAM" id="SSF56784">
    <property type="entry name" value="HAD-like"/>
    <property type="match status" value="1"/>
</dbReference>
<dbReference type="Gene3D" id="3.40.50.1000">
    <property type="entry name" value="HAD superfamily/HAD-like"/>
    <property type="match status" value="1"/>
</dbReference>
<dbReference type="RefSeq" id="WP_345959251.1">
    <property type="nucleotide sequence ID" value="NZ_CP121061.1"/>
</dbReference>
<accession>A0A3B9IH05</accession>
<sequence>MTHTPSTPPEDSLLGPVALKPGLDWSALDHVDTWIFDLDNTLYAAGSRLFDQVHRRMTAFIMESFSLDREAALTLQRDYFRAHGSTLRGLMLRHGLDPHDYLNYVHDIDVSVLPPAPELGAAIDRLPGRKLVFTAGSTAHADRILTRMGIADRFEAIFDIVAADFVPKPAPEVYDLFCSRYGVDAATAVLFEDSARNLAPAAALGMRTVWINTGEPFSLLGSKGDHIDWVSPDLSLWLEAYLAHLDTAGQNRSAR</sequence>
<dbReference type="InterPro" id="IPR006439">
    <property type="entry name" value="HAD-SF_hydro_IA"/>
</dbReference>
<dbReference type="SFLD" id="SFLDS00003">
    <property type="entry name" value="Haloacid_Dehalogenase"/>
    <property type="match status" value="1"/>
</dbReference>
<gene>
    <name evidence="1" type="ORF">DCK97_06995</name>
</gene>
<reference evidence="1 2" key="1">
    <citation type="journal article" date="2018" name="Nat. Biotechnol.">
        <title>A standardized bacterial taxonomy based on genome phylogeny substantially revises the tree of life.</title>
        <authorList>
            <person name="Parks D.H."/>
            <person name="Chuvochina M."/>
            <person name="Waite D.W."/>
            <person name="Rinke C."/>
            <person name="Skarshewski A."/>
            <person name="Chaumeil P.A."/>
            <person name="Hugenholtz P."/>
        </authorList>
    </citation>
    <scope>NUCLEOTIDE SEQUENCE [LARGE SCALE GENOMIC DNA]</scope>
    <source>
        <strain evidence="1">UBA8739</strain>
    </source>
</reference>
<dbReference type="EMBL" id="DMAI01000111">
    <property type="protein sequence ID" value="HAE47151.1"/>
    <property type="molecule type" value="Genomic_DNA"/>
</dbReference>
<dbReference type="PANTHER" id="PTHR12725:SF117">
    <property type="entry name" value="HALOACID DEHALOGENASE-LIKE HYDROLASE"/>
    <property type="match status" value="1"/>
</dbReference>
<protein>
    <submittedName>
        <fullName evidence="1">Pyrimidine 5'-nucleotidase</fullName>
    </submittedName>
</protein>
<evidence type="ECO:0000313" key="2">
    <source>
        <dbReference type="Proteomes" id="UP000257706"/>
    </source>
</evidence>
<comment type="caution">
    <text evidence="1">The sequence shown here is derived from an EMBL/GenBank/DDBJ whole genome shotgun (WGS) entry which is preliminary data.</text>
</comment>
<dbReference type="SFLD" id="SFLDG01132">
    <property type="entry name" value="C1.5.3:_5'-Nucleotidase_Like"/>
    <property type="match status" value="1"/>
</dbReference>